<comment type="subcellular location">
    <subcellularLocation>
        <location evidence="5">Cytoplasm</location>
    </subcellularLocation>
</comment>
<evidence type="ECO:0000313" key="8">
    <source>
        <dbReference type="Proteomes" id="UP000434580"/>
    </source>
</evidence>
<dbReference type="Pfam" id="PF00588">
    <property type="entry name" value="SpoU_methylase"/>
    <property type="match status" value="1"/>
</dbReference>
<dbReference type="GO" id="GO:0002128">
    <property type="term" value="P:tRNA nucleoside ribose methylation"/>
    <property type="evidence" value="ECO:0007669"/>
    <property type="project" value="TreeGrafter"/>
</dbReference>
<name>A0A5S9PAJ0_9GAMM</name>
<dbReference type="CDD" id="cd18093">
    <property type="entry name" value="SpoU-like_TrmJ"/>
    <property type="match status" value="1"/>
</dbReference>
<dbReference type="SUPFAM" id="SSF75217">
    <property type="entry name" value="alpha/beta knot"/>
    <property type="match status" value="1"/>
</dbReference>
<dbReference type="InterPro" id="IPR004384">
    <property type="entry name" value="RNA_MeTrfase_TrmJ/LasT"/>
</dbReference>
<feature type="domain" description="tRNA/rRNA methyltransferase SpoU type" evidence="6">
    <location>
        <begin position="10"/>
        <end position="159"/>
    </location>
</feature>
<dbReference type="PIRSF" id="PIRSF004808">
    <property type="entry name" value="LasT"/>
    <property type="match status" value="1"/>
</dbReference>
<dbReference type="NCBIfam" id="NF011694">
    <property type="entry name" value="PRK15114.1"/>
    <property type="match status" value="1"/>
</dbReference>
<organism evidence="7 8">
    <name type="scientific">BD1-7 clade bacterium</name>
    <dbReference type="NCBI Taxonomy" id="2029982"/>
    <lineage>
        <taxon>Bacteria</taxon>
        <taxon>Pseudomonadati</taxon>
        <taxon>Pseudomonadota</taxon>
        <taxon>Gammaproteobacteria</taxon>
        <taxon>Cellvibrionales</taxon>
        <taxon>Spongiibacteraceae</taxon>
        <taxon>BD1-7 clade</taxon>
    </lineage>
</organism>
<dbReference type="PANTHER" id="PTHR42786:SF2">
    <property type="entry name" value="TRNA (CYTIDINE_URIDINE-2'-O-)-METHYLTRANSFERASE TRMJ"/>
    <property type="match status" value="1"/>
</dbReference>
<accession>A0A5S9PAJ0</accession>
<proteinExistence type="inferred from homology"/>
<evidence type="ECO:0000256" key="5">
    <source>
        <dbReference type="RuleBase" id="RU362024"/>
    </source>
</evidence>
<dbReference type="GO" id="GO:0160206">
    <property type="term" value="F:tRNA (cytidine(32)/uridine(32)-2'-O)-methyltransferase activity"/>
    <property type="evidence" value="ECO:0007669"/>
    <property type="project" value="UniProtKB-EC"/>
</dbReference>
<evidence type="ECO:0000313" key="7">
    <source>
        <dbReference type="EMBL" id="CAA0100569.1"/>
    </source>
</evidence>
<comment type="catalytic activity">
    <reaction evidence="5">
        <text>uridine(32) in tRNA + S-adenosyl-L-methionine = 2'-O-methyluridine(32) in tRNA + S-adenosyl-L-homocysteine + H(+)</text>
        <dbReference type="Rhea" id="RHEA:42936"/>
        <dbReference type="Rhea" id="RHEA-COMP:10107"/>
        <dbReference type="Rhea" id="RHEA-COMP:10290"/>
        <dbReference type="ChEBI" id="CHEBI:15378"/>
        <dbReference type="ChEBI" id="CHEBI:57856"/>
        <dbReference type="ChEBI" id="CHEBI:59789"/>
        <dbReference type="ChEBI" id="CHEBI:65315"/>
        <dbReference type="ChEBI" id="CHEBI:74478"/>
        <dbReference type="EC" id="2.1.1.200"/>
    </reaction>
</comment>
<dbReference type="Gene3D" id="1.10.8.590">
    <property type="match status" value="1"/>
</dbReference>
<dbReference type="GO" id="GO:0106339">
    <property type="term" value="F:tRNA (cytidine(32)-2'-O)-methyltransferase activity"/>
    <property type="evidence" value="ECO:0007669"/>
    <property type="project" value="RHEA"/>
</dbReference>
<dbReference type="GO" id="GO:0003723">
    <property type="term" value="F:RNA binding"/>
    <property type="evidence" value="ECO:0007669"/>
    <property type="project" value="InterPro"/>
</dbReference>
<dbReference type="FunFam" id="3.40.1280.10:FF:000006">
    <property type="entry name" value="Uncharacterized tRNA/rRNA methyltransferase HI_0380"/>
    <property type="match status" value="1"/>
</dbReference>
<dbReference type="InterPro" id="IPR029026">
    <property type="entry name" value="tRNA_m1G_MTases_N"/>
</dbReference>
<protein>
    <recommendedName>
        <fullName evidence="5">tRNA (cytidine/uridine-2'-O-)-methyltransferase TrmJ</fullName>
        <ecNumber evidence="5">2.1.1.200</ecNumber>
    </recommendedName>
    <alternativeName>
        <fullName evidence="5">tRNA (cytidine(32)/uridine(32)-2'-O)-methyltransferase</fullName>
    </alternativeName>
    <alternativeName>
        <fullName evidence="5">tRNA Cm32/Um32 methyltransferase</fullName>
    </alternativeName>
</protein>
<reference evidence="7 8" key="1">
    <citation type="submission" date="2019-11" db="EMBL/GenBank/DDBJ databases">
        <authorList>
            <person name="Holert J."/>
        </authorList>
    </citation>
    <scope>NUCLEOTIDE SEQUENCE [LARGE SCALE GENOMIC DNA]</scope>
    <source>
        <strain evidence="7">BC5_2</strain>
    </source>
</reference>
<sequence length="260" mass="29406">MAESTALDRIRIVLVNTTHPGNIGGVARAMKNMGLNKLYLVEPKRFPDEEAVWRSGHASDVLDDAIVTRDLDEALEGCGLVIGTSARERRIPWPLMNPREAAAECINEKGDHDVAVVFGREDRGLTNEELQKCHLHLNIPTNDEYSSLNLAAAVQVVAYELRMTALGDGLPSMKEDVADKREWDVKPASSGAMELFFDHLQQVLVDIEFLDLNTPRQTMTRMRRLFNRVRMDEMELAMMRGILRNIQRVKQRVDKAPEND</sequence>
<keyword evidence="5" id="KW-0963">Cytoplasm</keyword>
<dbReference type="PANTHER" id="PTHR42786">
    <property type="entry name" value="TRNA/RRNA METHYLTRANSFERASE"/>
    <property type="match status" value="1"/>
</dbReference>
<evidence type="ECO:0000256" key="4">
    <source>
        <dbReference type="ARBA" id="ARBA00022691"/>
    </source>
</evidence>
<evidence type="ECO:0000259" key="6">
    <source>
        <dbReference type="Pfam" id="PF00588"/>
    </source>
</evidence>
<evidence type="ECO:0000256" key="1">
    <source>
        <dbReference type="ARBA" id="ARBA00007228"/>
    </source>
</evidence>
<comment type="function">
    <text evidence="5">Catalyzes the formation of 2'O-methylated cytidine (Cm32) or 2'O-methylated uridine (Um32) at position 32 in tRNA.</text>
</comment>
<comment type="catalytic activity">
    <reaction evidence="5">
        <text>cytidine(32) in tRNA + S-adenosyl-L-methionine = 2'-O-methylcytidine(32) in tRNA + S-adenosyl-L-homocysteine + H(+)</text>
        <dbReference type="Rhea" id="RHEA:42932"/>
        <dbReference type="Rhea" id="RHEA-COMP:10288"/>
        <dbReference type="Rhea" id="RHEA-COMP:10289"/>
        <dbReference type="ChEBI" id="CHEBI:15378"/>
        <dbReference type="ChEBI" id="CHEBI:57856"/>
        <dbReference type="ChEBI" id="CHEBI:59789"/>
        <dbReference type="ChEBI" id="CHEBI:74495"/>
        <dbReference type="ChEBI" id="CHEBI:82748"/>
        <dbReference type="EC" id="2.1.1.200"/>
    </reaction>
</comment>
<gene>
    <name evidence="5 7" type="primary">trmJ</name>
    <name evidence="7" type="ORF">DPBNPPHM_03812</name>
</gene>
<dbReference type="EMBL" id="CACSII010000008">
    <property type="protein sequence ID" value="CAA0100569.1"/>
    <property type="molecule type" value="Genomic_DNA"/>
</dbReference>
<comment type="subunit">
    <text evidence="5">Homodimer.</text>
</comment>
<dbReference type="Proteomes" id="UP000434580">
    <property type="component" value="Unassembled WGS sequence"/>
</dbReference>
<comment type="similarity">
    <text evidence="1">Belongs to the class IV-like SAM-binding methyltransferase superfamily. RNA methyltransferase TrmH family.</text>
</comment>
<dbReference type="Gene3D" id="3.40.1280.10">
    <property type="match status" value="1"/>
</dbReference>
<dbReference type="EC" id="2.1.1.200" evidence="5"/>
<keyword evidence="4 5" id="KW-0949">S-adenosyl-L-methionine</keyword>
<dbReference type="NCBIfam" id="TIGR00050">
    <property type="entry name" value="rRNA_methyl_1"/>
    <property type="match status" value="1"/>
</dbReference>
<keyword evidence="5" id="KW-0819">tRNA processing</keyword>
<keyword evidence="2 5" id="KW-0489">Methyltransferase</keyword>
<evidence type="ECO:0000256" key="2">
    <source>
        <dbReference type="ARBA" id="ARBA00022603"/>
    </source>
</evidence>
<dbReference type="AlphaFoldDB" id="A0A5S9PAJ0"/>
<dbReference type="InterPro" id="IPR001537">
    <property type="entry name" value="SpoU_MeTrfase"/>
</dbReference>
<evidence type="ECO:0000256" key="3">
    <source>
        <dbReference type="ARBA" id="ARBA00022679"/>
    </source>
</evidence>
<keyword evidence="3 7" id="KW-0808">Transferase</keyword>
<dbReference type="InterPro" id="IPR029028">
    <property type="entry name" value="Alpha/beta_knot_MTases"/>
</dbReference>
<dbReference type="GO" id="GO:0005829">
    <property type="term" value="C:cytosol"/>
    <property type="evidence" value="ECO:0007669"/>
    <property type="project" value="TreeGrafter"/>
</dbReference>